<keyword evidence="5" id="KW-0285">Flavoprotein</keyword>
<dbReference type="SUPFAM" id="SSF51905">
    <property type="entry name" value="FAD/NAD(P)-binding domain"/>
    <property type="match status" value="1"/>
</dbReference>
<dbReference type="InterPro" id="IPR002937">
    <property type="entry name" value="Amino_oxidase"/>
</dbReference>
<evidence type="ECO:0000256" key="6">
    <source>
        <dbReference type="ARBA" id="ARBA00022827"/>
    </source>
</evidence>
<keyword evidence="10" id="KW-1185">Reference proteome</keyword>
<dbReference type="PANTHER" id="PTHR10742:SF405">
    <property type="entry name" value="PEROXISOMAL N(1)-ACETYL-SPERMINE_SPERMIDINE OXIDASE"/>
    <property type="match status" value="1"/>
</dbReference>
<dbReference type="WBParaSite" id="SSTP_0000293600.1">
    <property type="protein sequence ID" value="SSTP_0000293600.1"/>
    <property type="gene ID" value="SSTP_0000293600"/>
</dbReference>
<dbReference type="AlphaFoldDB" id="A0A0K0E0C2"/>
<dbReference type="Gene3D" id="3.90.660.10">
    <property type="match status" value="1"/>
</dbReference>
<feature type="chain" id="PRO_5005327477" evidence="8">
    <location>
        <begin position="21"/>
        <end position="489"/>
    </location>
</feature>
<keyword evidence="4" id="KW-0963">Cytoplasm</keyword>
<dbReference type="GO" id="GO:0046592">
    <property type="term" value="F:polyamine oxidase activity"/>
    <property type="evidence" value="ECO:0007669"/>
    <property type="project" value="TreeGrafter"/>
</dbReference>
<reference evidence="11" key="1">
    <citation type="submission" date="2015-08" db="UniProtKB">
        <authorList>
            <consortium name="WormBaseParasite"/>
        </authorList>
    </citation>
    <scope>IDENTIFICATION</scope>
</reference>
<dbReference type="Pfam" id="PF01593">
    <property type="entry name" value="Amino_oxidase"/>
    <property type="match status" value="1"/>
</dbReference>
<dbReference type="WBParaSite" id="TCONS_00003748.p1">
    <property type="protein sequence ID" value="TCONS_00003748.p1"/>
    <property type="gene ID" value="XLOC_000242"/>
</dbReference>
<dbReference type="Gene3D" id="3.50.50.60">
    <property type="entry name" value="FAD/NAD(P)-binding domain"/>
    <property type="match status" value="1"/>
</dbReference>
<accession>A0A0K0E0C2</accession>
<comment type="cofactor">
    <cofactor evidence="1">
        <name>FAD</name>
        <dbReference type="ChEBI" id="CHEBI:57692"/>
    </cofactor>
</comment>
<evidence type="ECO:0000256" key="5">
    <source>
        <dbReference type="ARBA" id="ARBA00022630"/>
    </source>
</evidence>
<evidence type="ECO:0000256" key="1">
    <source>
        <dbReference type="ARBA" id="ARBA00001974"/>
    </source>
</evidence>
<sequence>MLIKLYYFIILILNVKLISGSETKKNVNIAIIGAGMSGMAAGGKLIELGYHNITIFEASTRYGGRIMSIPYKDGFLQMGAQFINGDKNPIYKIGKYLNVIEDEYPDLGHFDEAKYFFGNCSVTNKNINIFKKFISPLDNKYREIADEDEEASRKHTLESIYKIDYDKFLKNVNASEGEKNIYDAMSRSFRSYWEFEWASKWGDQSLRNLAEWNDLGAIGVSYTTNKYGYKKIIDYIKKRIPKEKYKFGIRINKIRYDNTGVYLSVNGEEMKDKFDHVIVTSSLGHLKIYHKMLFEPMLPRHKQKVIETIGFGSSQKIFFAYTKPFWNSKYTSISPLPIKKCNREGDIDEIESELISFQVVNWSPNVLMAWIAGDGPIKMDELSDNELSKRVTKLFRDMFLNETIPYPVKIIRTKWHKNDLYNGSYSYVSKKQAQLKIKHWELSIPVKINGNPRILFAGEATHHRIFETAVGAYLTGRREAERIHFYHTK</sequence>
<dbReference type="GO" id="GO:0005737">
    <property type="term" value="C:cytoplasm"/>
    <property type="evidence" value="ECO:0007669"/>
    <property type="project" value="UniProtKB-SubCell"/>
</dbReference>
<organism evidence="11">
    <name type="scientific">Strongyloides stercoralis</name>
    <name type="common">Threadworm</name>
    <dbReference type="NCBI Taxonomy" id="6248"/>
    <lineage>
        <taxon>Eukaryota</taxon>
        <taxon>Metazoa</taxon>
        <taxon>Ecdysozoa</taxon>
        <taxon>Nematoda</taxon>
        <taxon>Chromadorea</taxon>
        <taxon>Rhabditida</taxon>
        <taxon>Tylenchina</taxon>
        <taxon>Panagrolaimomorpha</taxon>
        <taxon>Strongyloidoidea</taxon>
        <taxon>Strongyloididae</taxon>
        <taxon>Strongyloides</taxon>
    </lineage>
</organism>
<keyword evidence="8" id="KW-0732">Signal</keyword>
<evidence type="ECO:0000256" key="4">
    <source>
        <dbReference type="ARBA" id="ARBA00022490"/>
    </source>
</evidence>
<keyword evidence="6" id="KW-0274">FAD</keyword>
<evidence type="ECO:0000256" key="8">
    <source>
        <dbReference type="SAM" id="SignalP"/>
    </source>
</evidence>
<feature type="domain" description="Amine oxidase" evidence="9">
    <location>
        <begin position="36"/>
        <end position="483"/>
    </location>
</feature>
<comment type="similarity">
    <text evidence="3">Belongs to the flavin monoamine oxidase family.</text>
</comment>
<evidence type="ECO:0000313" key="12">
    <source>
        <dbReference type="WBParaSite" id="TCONS_00003748.p1"/>
    </source>
</evidence>
<evidence type="ECO:0000256" key="3">
    <source>
        <dbReference type="ARBA" id="ARBA00005995"/>
    </source>
</evidence>
<evidence type="ECO:0000256" key="2">
    <source>
        <dbReference type="ARBA" id="ARBA00004496"/>
    </source>
</evidence>
<comment type="subcellular location">
    <subcellularLocation>
        <location evidence="2">Cytoplasm</location>
    </subcellularLocation>
</comment>
<protein>
    <submittedName>
        <fullName evidence="11 12">Amino_oxidase domain-containing protein</fullName>
    </submittedName>
</protein>
<dbReference type="SUPFAM" id="SSF54373">
    <property type="entry name" value="FAD-linked reductases, C-terminal domain"/>
    <property type="match status" value="1"/>
</dbReference>
<proteinExistence type="inferred from homology"/>
<dbReference type="InterPro" id="IPR036188">
    <property type="entry name" value="FAD/NAD-bd_sf"/>
</dbReference>
<keyword evidence="7" id="KW-0560">Oxidoreductase</keyword>
<evidence type="ECO:0000313" key="11">
    <source>
        <dbReference type="WBParaSite" id="SSTP_0000293600.1"/>
    </source>
</evidence>
<name>A0A0K0E0C2_STRER</name>
<dbReference type="Proteomes" id="UP000035681">
    <property type="component" value="Unplaced"/>
</dbReference>
<dbReference type="STRING" id="6248.A0A0K0E0C2"/>
<dbReference type="PANTHER" id="PTHR10742">
    <property type="entry name" value="FLAVIN MONOAMINE OXIDASE"/>
    <property type="match status" value="1"/>
</dbReference>
<evidence type="ECO:0000259" key="9">
    <source>
        <dbReference type="Pfam" id="PF01593"/>
    </source>
</evidence>
<evidence type="ECO:0000256" key="7">
    <source>
        <dbReference type="ARBA" id="ARBA00023002"/>
    </source>
</evidence>
<feature type="signal peptide" evidence="8">
    <location>
        <begin position="1"/>
        <end position="20"/>
    </location>
</feature>
<evidence type="ECO:0000313" key="10">
    <source>
        <dbReference type="Proteomes" id="UP000035681"/>
    </source>
</evidence>
<dbReference type="InterPro" id="IPR050281">
    <property type="entry name" value="Flavin_monoamine_oxidase"/>
</dbReference>